<evidence type="ECO:0000313" key="3">
    <source>
        <dbReference type="EMBL" id="CAB5239016.1"/>
    </source>
</evidence>
<dbReference type="AlphaFoldDB" id="A0A6J6ZE23"/>
<dbReference type="SUPFAM" id="SSF54427">
    <property type="entry name" value="NTF2-like"/>
    <property type="match status" value="1"/>
</dbReference>
<feature type="domain" description="DUF4440" evidence="1">
    <location>
        <begin position="8"/>
        <end position="117"/>
    </location>
</feature>
<gene>
    <name evidence="2" type="ORF">UFOPK3181_00148</name>
    <name evidence="3" type="ORF">UFOPK3520_00038</name>
</gene>
<proteinExistence type="predicted"/>
<dbReference type="InterPro" id="IPR027843">
    <property type="entry name" value="DUF4440"/>
</dbReference>
<sequence length="127" mass="14518">MEEVKKYIWAAVNEMLTGFMEGNRPKIDQFLHEDATFWDSGEVPLCLGLKGLNEARARRPAAGTGPKVTSIVPHSPVIDIYDGFAICRHYVDTNYSDNRTTRVIRNTAVWKKFPNGWFLIHNHEDVL</sequence>
<dbReference type="Gene3D" id="3.10.450.50">
    <property type="match status" value="1"/>
</dbReference>
<name>A0A6J6ZE23_9ZZZZ</name>
<dbReference type="EMBL" id="CAFABG010000005">
    <property type="protein sequence ID" value="CAB4820061.1"/>
    <property type="molecule type" value="Genomic_DNA"/>
</dbReference>
<reference evidence="2" key="1">
    <citation type="submission" date="2020-05" db="EMBL/GenBank/DDBJ databases">
        <authorList>
            <person name="Chiriac C."/>
            <person name="Salcher M."/>
            <person name="Ghai R."/>
            <person name="Kavagutti S V."/>
        </authorList>
    </citation>
    <scope>NUCLEOTIDE SEQUENCE</scope>
</reference>
<evidence type="ECO:0000313" key="2">
    <source>
        <dbReference type="EMBL" id="CAB4820061.1"/>
    </source>
</evidence>
<evidence type="ECO:0000259" key="1">
    <source>
        <dbReference type="Pfam" id="PF14534"/>
    </source>
</evidence>
<accession>A0A6J6ZE23</accession>
<dbReference type="EMBL" id="CAFBSF010000001">
    <property type="protein sequence ID" value="CAB5239016.1"/>
    <property type="molecule type" value="Genomic_DNA"/>
</dbReference>
<protein>
    <submittedName>
        <fullName evidence="2">Unannotated protein</fullName>
    </submittedName>
</protein>
<dbReference type="Pfam" id="PF14534">
    <property type="entry name" value="DUF4440"/>
    <property type="match status" value="1"/>
</dbReference>
<organism evidence="2">
    <name type="scientific">freshwater metagenome</name>
    <dbReference type="NCBI Taxonomy" id="449393"/>
    <lineage>
        <taxon>unclassified sequences</taxon>
        <taxon>metagenomes</taxon>
        <taxon>ecological metagenomes</taxon>
    </lineage>
</organism>
<dbReference type="InterPro" id="IPR032710">
    <property type="entry name" value="NTF2-like_dom_sf"/>
</dbReference>